<dbReference type="PROSITE" id="PS50297">
    <property type="entry name" value="ANK_REP_REGION"/>
    <property type="match status" value="2"/>
</dbReference>
<sequence length="206" mass="22252">MAIVYGHSDIVQVLIQAGADCLSFYNLSDRPESLLNSEIEAQLDELNVSCTTLYTAVGFGNPHIVQMLLDAGAVVDNGDGNDTPLNLAICQQNLAMIQQLISAGSDINVDMEDGERAVMTAANTGNLEIVKTLVDAEAELDTYSQGESAVSLAAQGGHEEVYNYLSPLVSQEDRESVPRDLLARGIKRQNRRSRPQPSLIEDSSLE</sequence>
<dbReference type="SMART" id="SM00248">
    <property type="entry name" value="ANK"/>
    <property type="match status" value="5"/>
</dbReference>
<reference evidence="5 6" key="1">
    <citation type="journal article" date="2008" name="Proc. Natl. Acad. Sci. U.S.A.">
        <title>Niche adaptation and genome expansion in the chlorophyll d-producing cyanobacterium Acaryochloris marina.</title>
        <authorList>
            <person name="Swingley W.D."/>
            <person name="Chen M."/>
            <person name="Cheung P.C."/>
            <person name="Conrad A.L."/>
            <person name="Dejesa L.C."/>
            <person name="Hao J."/>
            <person name="Honchak B.M."/>
            <person name="Karbach L.E."/>
            <person name="Kurdoglu A."/>
            <person name="Lahiri S."/>
            <person name="Mastrian S.D."/>
            <person name="Miyashita H."/>
            <person name="Page L."/>
            <person name="Ramakrishna P."/>
            <person name="Satoh S."/>
            <person name="Sattley W.M."/>
            <person name="Shimada Y."/>
            <person name="Taylor H.L."/>
            <person name="Tomo T."/>
            <person name="Tsuchiya T."/>
            <person name="Wang Z.T."/>
            <person name="Raymond J."/>
            <person name="Mimuro M."/>
            <person name="Blankenship R.E."/>
            <person name="Touchman J.W."/>
        </authorList>
    </citation>
    <scope>NUCLEOTIDE SEQUENCE [LARGE SCALE GENOMIC DNA]</scope>
    <source>
        <strain evidence="6">MBIC 11017</strain>
    </source>
</reference>
<evidence type="ECO:0000256" key="2">
    <source>
        <dbReference type="ARBA" id="ARBA00023043"/>
    </source>
</evidence>
<dbReference type="Pfam" id="PF12796">
    <property type="entry name" value="Ank_2"/>
    <property type="match status" value="1"/>
</dbReference>
<accession>B0CFW4</accession>
<dbReference type="Proteomes" id="UP000000268">
    <property type="component" value="Chromosome"/>
</dbReference>
<dbReference type="EMBL" id="CP000828">
    <property type="protein sequence ID" value="ABW28268.1"/>
    <property type="molecule type" value="Genomic_DNA"/>
</dbReference>
<dbReference type="PANTHER" id="PTHR24201">
    <property type="entry name" value="ANK_REP_REGION DOMAIN-CONTAINING PROTEIN"/>
    <property type="match status" value="1"/>
</dbReference>
<dbReference type="STRING" id="329726.AM1_3274"/>
<feature type="region of interest" description="Disordered" evidence="4">
    <location>
        <begin position="183"/>
        <end position="206"/>
    </location>
</feature>
<keyword evidence="6" id="KW-1185">Reference proteome</keyword>
<dbReference type="eggNOG" id="COG0666">
    <property type="taxonomic scope" value="Bacteria"/>
</dbReference>
<feature type="compositionally biased region" description="Basic residues" evidence="4">
    <location>
        <begin position="185"/>
        <end position="194"/>
    </location>
</feature>
<keyword evidence="1" id="KW-0677">Repeat</keyword>
<evidence type="ECO:0000256" key="3">
    <source>
        <dbReference type="PROSITE-ProRule" id="PRU00023"/>
    </source>
</evidence>
<dbReference type="KEGG" id="amr:AM1_3274"/>
<protein>
    <submittedName>
        <fullName evidence="5">Ankyrin repeat-containing protein</fullName>
    </submittedName>
</protein>
<dbReference type="InterPro" id="IPR036770">
    <property type="entry name" value="Ankyrin_rpt-contain_sf"/>
</dbReference>
<feature type="repeat" description="ANK" evidence="3">
    <location>
        <begin position="80"/>
        <end position="112"/>
    </location>
</feature>
<evidence type="ECO:0000256" key="4">
    <source>
        <dbReference type="SAM" id="MobiDB-lite"/>
    </source>
</evidence>
<keyword evidence="2 3" id="KW-0040">ANK repeat</keyword>
<dbReference type="Gene3D" id="1.25.40.20">
    <property type="entry name" value="Ankyrin repeat-containing domain"/>
    <property type="match status" value="2"/>
</dbReference>
<dbReference type="PANTHER" id="PTHR24201:SF2">
    <property type="entry name" value="ANKYRIN REPEAT DOMAIN-CONTAINING PROTEIN 42"/>
    <property type="match status" value="1"/>
</dbReference>
<evidence type="ECO:0000313" key="5">
    <source>
        <dbReference type="EMBL" id="ABW28268.1"/>
    </source>
</evidence>
<organism evidence="5 6">
    <name type="scientific">Acaryochloris marina (strain MBIC 11017)</name>
    <dbReference type="NCBI Taxonomy" id="329726"/>
    <lineage>
        <taxon>Bacteria</taxon>
        <taxon>Bacillati</taxon>
        <taxon>Cyanobacteriota</taxon>
        <taxon>Cyanophyceae</taxon>
        <taxon>Acaryochloridales</taxon>
        <taxon>Acaryochloridaceae</taxon>
        <taxon>Acaryochloris</taxon>
    </lineage>
</organism>
<feature type="repeat" description="ANK" evidence="3">
    <location>
        <begin position="48"/>
        <end position="80"/>
    </location>
</feature>
<evidence type="ECO:0000313" key="6">
    <source>
        <dbReference type="Proteomes" id="UP000000268"/>
    </source>
</evidence>
<dbReference type="InterPro" id="IPR002110">
    <property type="entry name" value="Ankyrin_rpt"/>
</dbReference>
<name>B0CFW4_ACAM1</name>
<dbReference type="InterPro" id="IPR050776">
    <property type="entry name" value="Ank_Repeat/CDKN_Inhibitor"/>
</dbReference>
<dbReference type="HOGENOM" id="CLU_1329542_0_0_3"/>
<gene>
    <name evidence="5" type="ordered locus">AM1_3274</name>
</gene>
<dbReference type="AlphaFoldDB" id="B0CFW4"/>
<dbReference type="SUPFAM" id="SSF48403">
    <property type="entry name" value="Ankyrin repeat"/>
    <property type="match status" value="1"/>
</dbReference>
<proteinExistence type="predicted"/>
<dbReference type="PROSITE" id="PS50088">
    <property type="entry name" value="ANK_REPEAT"/>
    <property type="match status" value="3"/>
</dbReference>
<feature type="repeat" description="ANK" evidence="3">
    <location>
        <begin position="113"/>
        <end position="145"/>
    </location>
</feature>
<evidence type="ECO:0000256" key="1">
    <source>
        <dbReference type="ARBA" id="ARBA00022737"/>
    </source>
</evidence>